<evidence type="ECO:0000313" key="5">
    <source>
        <dbReference type="Proteomes" id="UP001388673"/>
    </source>
</evidence>
<dbReference type="GO" id="GO:0006113">
    <property type="term" value="P:fermentation"/>
    <property type="evidence" value="ECO:0007669"/>
    <property type="project" value="InterPro"/>
</dbReference>
<feature type="region of interest" description="Disordered" evidence="1">
    <location>
        <begin position="976"/>
        <end position="1042"/>
    </location>
</feature>
<dbReference type="KEGG" id="kne:92183824"/>
<dbReference type="PANTHER" id="PTHR32085:SF3">
    <property type="entry name" value="PROTEIN CSF1"/>
    <property type="match status" value="1"/>
</dbReference>
<dbReference type="EMBL" id="JBCAWK010000013">
    <property type="protein sequence ID" value="KAK8844716.1"/>
    <property type="molecule type" value="Genomic_DNA"/>
</dbReference>
<dbReference type="GeneID" id="92183824"/>
<dbReference type="GO" id="GO:0016020">
    <property type="term" value="C:membrane"/>
    <property type="evidence" value="ECO:0007669"/>
    <property type="project" value="InterPro"/>
</dbReference>
<evidence type="ECO:0000256" key="2">
    <source>
        <dbReference type="SAM" id="Phobius"/>
    </source>
</evidence>
<feature type="domain" description="Csf1 N-terminal" evidence="3">
    <location>
        <begin position="26"/>
        <end position="477"/>
    </location>
</feature>
<feature type="compositionally biased region" description="Basic and acidic residues" evidence="1">
    <location>
        <begin position="146"/>
        <end position="166"/>
    </location>
</feature>
<feature type="compositionally biased region" description="Basic residues" evidence="1">
    <location>
        <begin position="168"/>
        <end position="177"/>
    </location>
</feature>
<dbReference type="InterPro" id="IPR029636">
    <property type="entry name" value="Csf1"/>
</dbReference>
<accession>A0AAW0YED4</accession>
<evidence type="ECO:0000313" key="4">
    <source>
        <dbReference type="EMBL" id="KAK8844716.1"/>
    </source>
</evidence>
<feature type="region of interest" description="Disordered" evidence="1">
    <location>
        <begin position="146"/>
        <end position="199"/>
    </location>
</feature>
<organism evidence="4 5">
    <name type="scientific">Kwoniella newhampshirensis</name>
    <dbReference type="NCBI Taxonomy" id="1651941"/>
    <lineage>
        <taxon>Eukaryota</taxon>
        <taxon>Fungi</taxon>
        <taxon>Dikarya</taxon>
        <taxon>Basidiomycota</taxon>
        <taxon>Agaricomycotina</taxon>
        <taxon>Tremellomycetes</taxon>
        <taxon>Tremellales</taxon>
        <taxon>Cryptococcaceae</taxon>
        <taxon>Kwoniella</taxon>
    </lineage>
</organism>
<keyword evidence="2" id="KW-1133">Transmembrane helix</keyword>
<feature type="compositionally biased region" description="Basic and acidic residues" evidence="1">
    <location>
        <begin position="2843"/>
        <end position="2862"/>
    </location>
</feature>
<feature type="region of interest" description="Disordered" evidence="1">
    <location>
        <begin position="2832"/>
        <end position="2895"/>
    </location>
</feature>
<gene>
    <name evidence="4" type="ORF">IAR55_006566</name>
</gene>
<feature type="compositionally biased region" description="Low complexity" evidence="1">
    <location>
        <begin position="1005"/>
        <end position="1038"/>
    </location>
</feature>
<keyword evidence="2" id="KW-0472">Membrane</keyword>
<dbReference type="Pfam" id="PF21678">
    <property type="entry name" value="Csf1_N"/>
    <property type="match status" value="1"/>
</dbReference>
<dbReference type="RefSeq" id="XP_066799940.1">
    <property type="nucleotide sequence ID" value="XM_066949646.1"/>
</dbReference>
<comment type="caution">
    <text evidence="4">The sequence shown here is derived from an EMBL/GenBank/DDBJ whole genome shotgun (WGS) entry which is preliminary data.</text>
</comment>
<dbReference type="PANTHER" id="PTHR32085">
    <property type="entry name" value="PROTEIN CSF1"/>
    <property type="match status" value="1"/>
</dbReference>
<keyword evidence="2" id="KW-0812">Transmembrane</keyword>
<feature type="region of interest" description="Disordered" evidence="1">
    <location>
        <begin position="1064"/>
        <end position="1088"/>
    </location>
</feature>
<name>A0AAW0YED4_9TREE</name>
<feature type="compositionally biased region" description="Low complexity" evidence="1">
    <location>
        <begin position="178"/>
        <end position="188"/>
    </location>
</feature>
<evidence type="ECO:0000259" key="3">
    <source>
        <dbReference type="Pfam" id="PF21678"/>
    </source>
</evidence>
<protein>
    <recommendedName>
        <fullName evidence="3">Csf1 N-terminal domain-containing protein</fullName>
    </recommendedName>
</protein>
<feature type="compositionally biased region" description="Polar residues" evidence="1">
    <location>
        <begin position="2864"/>
        <end position="2889"/>
    </location>
</feature>
<dbReference type="InterPro" id="IPR048636">
    <property type="entry name" value="Csf1_N"/>
</dbReference>
<keyword evidence="5" id="KW-1185">Reference proteome</keyword>
<feature type="transmembrane region" description="Helical" evidence="2">
    <location>
        <begin position="7"/>
        <end position="29"/>
    </location>
</feature>
<proteinExistence type="predicted"/>
<sequence>MAISDRINLLLLIELAAVVIAASAFLFYWNRLLASVTAFLIRLYTWRYCNAYIIIGSLQISPLAGRISFRNVEYHSSNLSVRALHGHITWRYWKIRIRQEPDSQSNNTKRNKLPCRISVFAEGVEAFIYNRTPAYDAIVERMNKHENDEDNVKETARTSDDSENPIRARLRNLRKTSTRGSSSRAGTSEIGQRKHAVSELPAQVKPVTKVPSDGVDWFREALPLDIRIVTGSVILGSDATPMVLISDFGRAEGTLEVTDSRSPLDLYKMTTNITFHDAKVLTRTNVDYSGSLLAHGKKAYDELLKKQPDLTSKPPSAISVFTGFHFLAKQFAFLHDPKFSSPPVAGLPTDRVWKGLARYRQTEDGGPQMSRREEREYAKVTSLMEASKVELTYYADTPGNGGLAPEYGMDIVIHKGNVRYGPWADRQRAFAPSLFFDSETKPRLKPGDTRVHTTMVVHLLLEDETFLRIPTREPSKLSMMMPTPLRWNAQRDWGMDVTLDTPSISLLRDHVTLISDLAKDWSSGTTTGDYHHFVPMHYNFRVSLINYAFHMYINDYNIVDAPWSRDSNENSTVPFTIDVSDAKVELCVPKWDTHRAFGADRFEAGRIGQLTVSGSYLYYSAPRPDHQETLNLHMEALGWVLRRMFSVKENYFGSFTQFRTMQEYLEKFDHDPDSVGDPVVEKYRPGRSDPFAVFVTMNIEESLILMSDEIYDCKRGIVMPIPQLQMNLKSVEHFMELSLESPPTYVAASDDLDRSYKLGAAPLAPSEDAIFIEGIELKANRLFGPQPHATTYLCLWEATIPRISAFLNPVLLSTLGAVGKAVGYTFEDPDNAPASIFVPKSPPDAPRGLCFDTSTLATRAYSSMFGVLLPALNVDLLHRFPGRKWHVAGNVSFGITMDVYKAPTGWQDKVAKQQRFLREQDEPTGRIWYMYRGPKQSGTRHVDGLYLPQPMEDVLADDGSSKVKSEQFVHAMEEDFAQSSSAGESDSDADRQALQAKLRRRSRALARGAETGETSSIGIESDSTSASSATTEESVQSSRNPFRRYTDMADVLALKLGQFRLARGHRTTPPKDTVDSEASPTPGRPRTIENGTVIKVTVHAAGVSVDPESLGVLTSLSNALAQQAESHERRLDALLVGQVQAIENEKEVEEPTIIDVRMPSISLRAKASTSSIVLLTQIVRTHCSLCRYTLKGKQSVLDAAVTSESLVISIMTSDAAGISLRDVAGISLQRVEGLPISQAAFHGLEVGVHQTQGVRLHIKTRNSETHTVTPNVATLLSFAGPWRHALNAAKFDNVRPVSDARILYLILKAAVETDRASYLPAFAYERAYGLHVQDQRNLRRQTGWWLLARFRDWLNVVQLDPIDPQLSEGEMAEYIIEKLLQVEDTVHEAENMVREQYFIKAICGPHAVLPTSNKKRDPPIDLFIYVDRARLSHHGQSTAADILAQSFFGMSKVSFGLSKATTTTQGRPVSQTRIIVTVREIDSKVQDSILALTQTILRAIRGEEDDKTLPPSSTITPIAESASVIIFNAQIGSMNIDIIGGGLRLHLDSQQIELTDVVRKTAQLGPKLQRSITDSAHATCGLLNFTLLQRIDSQPDSADRVVIVLRAESLTLLIFRYASTRKPAIELKSTIGLKEISLDSRPQLRAYYAFVQEWKKSQLPFEEMRSFLAKSKPPIEPNTPSHIVSSLDVTVESLHFQVRAAKSLWLRWDMGKIFGSRQAGKDECRVAVRTAPQVVGVYTSNRRSKAGDSSALRLPSVTVVGNTRSIQGRTHVLANIDLGFFTGVLKPAILDRLLSLHQRLDADISEVIEDWRGDVNEAISKHREKDQPTVPTATRDTPSVLFDVHIGAAGVRFGLRADDVATTLLFEALVIKGRATNRYNKADALHWRAKVDHFGVSLGHLGSQTISTDAEPLRKQRTAYMVLDAEAQEIPATEHSTSQLLVNLSRVHTVMHVEALSELSDLIRSWSSDLRVLREHRAAEVAEVKHNTTKMLKSFENAERVEHSEVSWFANRLFSVEVSGIGVAIPLVEGAALGEMETTHVPAVLYSIRVISYQNRRNETARFKVHNMALQFIQEFDQSSPEHFTGDFYGASNAMTLPSIESEMQMSSTHDTWQLSAHWSATDFKLTLAPDVADAIFKLMDLFQRGKERISNIEEQYRAEMVKHAQESVSAKYDGPATPVLEPRSQRILVKMSFTFNSGIVELHRELSDSERKTMTAEAKKGRSWHDTVVLPTVSVWLDYVGPKRVPIQLEEATDGLLLLNFSEPYATIDPAILRTNVESNRKASEAFQVPSGCPNDSEARPIIRCTPSKLRLSCGHDSNAYVDLKWESGGFMASALIGGGENHATVAGTVSGVTAYLRHEFAEEGRSCIEAGAKDMAFSVAYCPASKTGHKGLSIVLDTQLSAQFRLEQFSAWLTFAAVWIESAPKLDLPPKSTIVEAATSPAHTSAVHLPKLAIAALVRFRSVDFDTNIGVTNARLEMTPIVLRTLSNGEKAEVNLDIGVTQITARGDISGEMRSESLIFRTTRQSSRASANSDPTVLSMSIDAGDLVGSLSLQELKVFRFHLEPAIVTLADDWRSFTHDPLSQVFLSFAVKAGVFRSIVRVLAIPTLLNKFYSVSNTIESQERMASQRSRIYQYNQLRKSTDPSPMTAVILQTARKAGQSLASTTNVKTAQTMRFDLGGIDIGVFNAPVTDEYRGDFYRFTIGKVEADLKRQSSKGNLRKRDLNLLVTYARWDTSDGPRAARDAARKSNLKEMIESASRHGRREIASLPLLTMTMDSLEEAKPPVLVYDFDLIWGEGDGDIAIVPYFFEQAFKTFNALIQGLDREQVTKAKRRGGGGVSGRDDHRQERGGSSEMERDESNTSETPSGSGSDSTSNKLGFRQRSANQRPLPVPRLRLLGEGTREAAKVIPRINAANEKLPVIVHRFVTAPLEEGMDLLLKLYEKQLPDRSA</sequence>
<reference evidence="4 5" key="1">
    <citation type="journal article" date="2024" name="bioRxiv">
        <title>Comparative genomics of Cryptococcus and Kwoniella reveals pathogenesis evolution and contrasting karyotype dynamics via intercentromeric recombination or chromosome fusion.</title>
        <authorList>
            <person name="Coelho M.A."/>
            <person name="David-Palma M."/>
            <person name="Shea T."/>
            <person name="Bowers K."/>
            <person name="McGinley-Smith S."/>
            <person name="Mohammad A.W."/>
            <person name="Gnirke A."/>
            <person name="Yurkov A.M."/>
            <person name="Nowrousian M."/>
            <person name="Sun S."/>
            <person name="Cuomo C.A."/>
            <person name="Heitman J."/>
        </authorList>
    </citation>
    <scope>NUCLEOTIDE SEQUENCE [LARGE SCALE GENOMIC DNA]</scope>
    <source>
        <strain evidence="4 5">CBS 13917</strain>
    </source>
</reference>
<dbReference type="Proteomes" id="UP001388673">
    <property type="component" value="Unassembled WGS sequence"/>
</dbReference>
<evidence type="ECO:0000256" key="1">
    <source>
        <dbReference type="SAM" id="MobiDB-lite"/>
    </source>
</evidence>